<organism evidence="1 2">
    <name type="scientific">Brevibacterium pityocampae</name>
    <dbReference type="NCBI Taxonomy" id="506594"/>
    <lineage>
        <taxon>Bacteria</taxon>
        <taxon>Bacillati</taxon>
        <taxon>Actinomycetota</taxon>
        <taxon>Actinomycetes</taxon>
        <taxon>Micrococcales</taxon>
        <taxon>Brevibacteriaceae</taxon>
        <taxon>Brevibacterium</taxon>
    </lineage>
</organism>
<reference evidence="2" key="1">
    <citation type="journal article" date="2019" name="Int. J. Syst. Evol. Microbiol.">
        <title>The Global Catalogue of Microorganisms (GCM) 10K type strain sequencing project: providing services to taxonomists for standard genome sequencing and annotation.</title>
        <authorList>
            <consortium name="The Broad Institute Genomics Platform"/>
            <consortium name="The Broad Institute Genome Sequencing Center for Infectious Disease"/>
            <person name="Wu L."/>
            <person name="Ma J."/>
        </authorList>
    </citation>
    <scope>NUCLEOTIDE SEQUENCE [LARGE SCALE GENOMIC DNA]</scope>
    <source>
        <strain evidence="2">JCM 17808</strain>
    </source>
</reference>
<gene>
    <name evidence="1" type="ORF">GCM10023167_22250</name>
</gene>
<protein>
    <recommendedName>
        <fullName evidence="3">TIGR03089 family protein</fullName>
    </recommendedName>
</protein>
<sequence>MRDVVTALSARSEPALISVTGDGERLELTGTVLGNWVHKSIGLLGELEIGPDTALGIVCPAPAALHWRALAAAFAAWSLGAPVHLLTQDSLAPNGPWVALRPETLPGAGSGIDDSAAEEVLVFATAALALRSETGPGCTDFIAAVRAHPDVAALGNPASAVLVGPDGEAGPIPLDPAALDAAAAAAGLSGDGAAGDPGPRALLAGLPDAAEVPLLLATLRSGVLVLTDTDDPVRLSELSRLDGVVHGTIGAWTK</sequence>
<evidence type="ECO:0000313" key="2">
    <source>
        <dbReference type="Proteomes" id="UP001500642"/>
    </source>
</evidence>
<name>A0ABP8JNR3_9MICO</name>
<dbReference type="InterPro" id="IPR017523">
    <property type="entry name" value="Rv3268"/>
</dbReference>
<keyword evidence="2" id="KW-1185">Reference proteome</keyword>
<accession>A0ABP8JNR3</accession>
<proteinExistence type="predicted"/>
<dbReference type="RefSeq" id="WP_247618840.1">
    <property type="nucleotide sequence ID" value="NZ_BAABGL010000017.1"/>
</dbReference>
<evidence type="ECO:0000313" key="1">
    <source>
        <dbReference type="EMBL" id="GAA4393330.1"/>
    </source>
</evidence>
<evidence type="ECO:0008006" key="3">
    <source>
        <dbReference type="Google" id="ProtNLM"/>
    </source>
</evidence>
<comment type="caution">
    <text evidence="1">The sequence shown here is derived from an EMBL/GenBank/DDBJ whole genome shotgun (WGS) entry which is preliminary data.</text>
</comment>
<dbReference type="EMBL" id="BAABGL010000017">
    <property type="protein sequence ID" value="GAA4393330.1"/>
    <property type="molecule type" value="Genomic_DNA"/>
</dbReference>
<dbReference type="NCBIfam" id="TIGR03089">
    <property type="entry name" value="TIGR03089 family protein"/>
    <property type="match status" value="1"/>
</dbReference>
<dbReference type="Proteomes" id="UP001500642">
    <property type="component" value="Unassembled WGS sequence"/>
</dbReference>